<dbReference type="RefSeq" id="WP_085028805.1">
    <property type="nucleotide sequence ID" value="NZ_CP020772.1"/>
</dbReference>
<dbReference type="KEGG" id="hmn:HM131_05685"/>
<dbReference type="InterPro" id="IPR018060">
    <property type="entry name" value="HTH_AraC"/>
</dbReference>
<dbReference type="GO" id="GO:0043565">
    <property type="term" value="F:sequence-specific DNA binding"/>
    <property type="evidence" value="ECO:0007669"/>
    <property type="project" value="InterPro"/>
</dbReference>
<sequence length="283" mass="33387">MPTSILKDKSRFDLNYYDESKTANAFHSHFEYEVYYFHKGSCTYLIGDKIYTLSPGDVILMNGLTLHRPRVLNKEEYVRSTIHFDPEFFKKMLSGMSMECLLQPFMVLNSCRLHLNAEQKEEFEAALKRMDEFNNEKTEISTYRFQLAFVELLTILYAFTKEAMENQHKAEDTSDQADHVQQVISFIESHYMEDLSLERLEQELHFSKYYLSKIFKKVTGFTVFHYVYHRRINQAKIVFLLGPSSRVTDVSFNVGFKHPAHFSRVFKKLTGVSPEQYKKSIYS</sequence>
<keyword evidence="3" id="KW-0804">Transcription</keyword>
<dbReference type="PROSITE" id="PS01124">
    <property type="entry name" value="HTH_ARAC_FAMILY_2"/>
    <property type="match status" value="1"/>
</dbReference>
<evidence type="ECO:0000259" key="4">
    <source>
        <dbReference type="PROSITE" id="PS01124"/>
    </source>
</evidence>
<keyword evidence="2" id="KW-0238">DNA-binding</keyword>
<gene>
    <name evidence="5" type="ORF">HM131_05685</name>
</gene>
<dbReference type="InterPro" id="IPR037923">
    <property type="entry name" value="HTH-like"/>
</dbReference>
<dbReference type="PANTHER" id="PTHR43280:SF2">
    <property type="entry name" value="HTH-TYPE TRANSCRIPTIONAL REGULATOR EXSA"/>
    <property type="match status" value="1"/>
</dbReference>
<dbReference type="SUPFAM" id="SSF46689">
    <property type="entry name" value="Homeodomain-like"/>
    <property type="match status" value="2"/>
</dbReference>
<dbReference type="InterPro" id="IPR020449">
    <property type="entry name" value="Tscrpt_reg_AraC-type_HTH"/>
</dbReference>
<evidence type="ECO:0000256" key="1">
    <source>
        <dbReference type="ARBA" id="ARBA00023015"/>
    </source>
</evidence>
<dbReference type="GO" id="GO:0003700">
    <property type="term" value="F:DNA-binding transcription factor activity"/>
    <property type="evidence" value="ECO:0007669"/>
    <property type="project" value="InterPro"/>
</dbReference>
<keyword evidence="1" id="KW-0805">Transcription regulation</keyword>
<dbReference type="SMART" id="SM00342">
    <property type="entry name" value="HTH_ARAC"/>
    <property type="match status" value="1"/>
</dbReference>
<dbReference type="InterPro" id="IPR003313">
    <property type="entry name" value="AraC-bd"/>
</dbReference>
<dbReference type="EMBL" id="CP020772">
    <property type="protein sequence ID" value="ARI76357.1"/>
    <property type="molecule type" value="Genomic_DNA"/>
</dbReference>
<evidence type="ECO:0000256" key="3">
    <source>
        <dbReference type="ARBA" id="ARBA00023163"/>
    </source>
</evidence>
<dbReference type="SUPFAM" id="SSF51215">
    <property type="entry name" value="Regulatory protein AraC"/>
    <property type="match status" value="1"/>
</dbReference>
<keyword evidence="6" id="KW-1185">Reference proteome</keyword>
<evidence type="ECO:0000313" key="5">
    <source>
        <dbReference type="EMBL" id="ARI76357.1"/>
    </source>
</evidence>
<dbReference type="PRINTS" id="PR00032">
    <property type="entry name" value="HTHARAC"/>
</dbReference>
<reference evidence="5 6" key="1">
    <citation type="submission" date="2017-04" db="EMBL/GenBank/DDBJ databases">
        <title>The whole genome sequencing and assembly of Halobacillus mangrovi strain.</title>
        <authorList>
            <person name="Lee S.-J."/>
            <person name="Park M.-K."/>
            <person name="Kim J.-Y."/>
            <person name="Lee Y.-J."/>
            <person name="Yi H."/>
            <person name="Bahn Y.-S."/>
            <person name="Kim J.F."/>
            <person name="Lee D.-W."/>
        </authorList>
    </citation>
    <scope>NUCLEOTIDE SEQUENCE [LARGE SCALE GENOMIC DNA]</scope>
    <source>
        <strain evidence="5 6">KTB 131</strain>
    </source>
</reference>
<feature type="domain" description="HTH araC/xylS-type" evidence="4">
    <location>
        <begin position="181"/>
        <end position="280"/>
    </location>
</feature>
<dbReference type="STRING" id="402384.HM131_05685"/>
<evidence type="ECO:0000313" key="6">
    <source>
        <dbReference type="Proteomes" id="UP000192527"/>
    </source>
</evidence>
<organism evidence="5 6">
    <name type="scientific">Halobacillus mangrovi</name>
    <dbReference type="NCBI Taxonomy" id="402384"/>
    <lineage>
        <taxon>Bacteria</taxon>
        <taxon>Bacillati</taxon>
        <taxon>Bacillota</taxon>
        <taxon>Bacilli</taxon>
        <taxon>Bacillales</taxon>
        <taxon>Bacillaceae</taxon>
        <taxon>Halobacillus</taxon>
    </lineage>
</organism>
<dbReference type="Gene3D" id="2.60.120.10">
    <property type="entry name" value="Jelly Rolls"/>
    <property type="match status" value="1"/>
</dbReference>
<dbReference type="InterPro" id="IPR009057">
    <property type="entry name" value="Homeodomain-like_sf"/>
</dbReference>
<proteinExistence type="predicted"/>
<name>A0A1W5ZSY0_9BACI</name>
<protein>
    <recommendedName>
        <fullName evidence="4">HTH araC/xylS-type domain-containing protein</fullName>
    </recommendedName>
</protein>
<dbReference type="InterPro" id="IPR014710">
    <property type="entry name" value="RmlC-like_jellyroll"/>
</dbReference>
<dbReference type="Gene3D" id="1.10.10.60">
    <property type="entry name" value="Homeodomain-like"/>
    <property type="match status" value="2"/>
</dbReference>
<dbReference type="PANTHER" id="PTHR43280">
    <property type="entry name" value="ARAC-FAMILY TRANSCRIPTIONAL REGULATOR"/>
    <property type="match status" value="1"/>
</dbReference>
<dbReference type="Pfam" id="PF12833">
    <property type="entry name" value="HTH_18"/>
    <property type="match status" value="1"/>
</dbReference>
<dbReference type="OrthoDB" id="2713997at2"/>
<evidence type="ECO:0000256" key="2">
    <source>
        <dbReference type="ARBA" id="ARBA00023125"/>
    </source>
</evidence>
<dbReference type="Proteomes" id="UP000192527">
    <property type="component" value="Chromosome"/>
</dbReference>
<accession>A0A1W5ZSY0</accession>
<dbReference type="Pfam" id="PF02311">
    <property type="entry name" value="AraC_binding"/>
    <property type="match status" value="1"/>
</dbReference>
<dbReference type="AlphaFoldDB" id="A0A1W5ZSY0"/>